<dbReference type="RefSeq" id="XP_016155297.1">
    <property type="nucleotide sequence ID" value="XM_016299811.1"/>
</dbReference>
<dbReference type="GO" id="GO:0070740">
    <property type="term" value="F:tubulin-glutamic acid ligase activity"/>
    <property type="evidence" value="ECO:0007669"/>
    <property type="project" value="Ensembl"/>
</dbReference>
<dbReference type="GO" id="GO:0005524">
    <property type="term" value="F:ATP binding"/>
    <property type="evidence" value="ECO:0007669"/>
    <property type="project" value="UniProtKB-KW"/>
</dbReference>
<dbReference type="GO" id="GO:0015631">
    <property type="term" value="F:tubulin binding"/>
    <property type="evidence" value="ECO:0007669"/>
    <property type="project" value="Ensembl"/>
</dbReference>
<accession>U3JNF6</accession>
<dbReference type="Pfam" id="PF03133">
    <property type="entry name" value="TTL"/>
    <property type="match status" value="1"/>
</dbReference>
<keyword evidence="5" id="KW-0067">ATP-binding</keyword>
<evidence type="ECO:0000313" key="8">
    <source>
        <dbReference type="Ensembl" id="ENSFALP00000004310.2"/>
    </source>
</evidence>
<dbReference type="PROSITE" id="PS51221">
    <property type="entry name" value="TTL"/>
    <property type="match status" value="1"/>
</dbReference>
<dbReference type="FunFam" id="3.30.470.20:FF:000009">
    <property type="entry name" value="tubulin polyglutamylase TTLL5 isoform X1"/>
    <property type="match status" value="1"/>
</dbReference>
<evidence type="ECO:0000256" key="2">
    <source>
        <dbReference type="ARBA" id="ARBA00022598"/>
    </source>
</evidence>
<dbReference type="KEGG" id="fab:101818914"/>
<dbReference type="AlphaFoldDB" id="U3JNF6"/>
<name>U3JNF6_FICAL</name>
<keyword evidence="7" id="KW-0732">Signal</keyword>
<feature type="signal peptide" evidence="7">
    <location>
        <begin position="1"/>
        <end position="16"/>
    </location>
</feature>
<keyword evidence="3" id="KW-0493">Microtubule</keyword>
<dbReference type="GO" id="GO:0005874">
    <property type="term" value="C:microtubule"/>
    <property type="evidence" value="ECO:0007669"/>
    <property type="project" value="UniProtKB-KW"/>
</dbReference>
<feature type="compositionally biased region" description="Acidic residues" evidence="6">
    <location>
        <begin position="431"/>
        <end position="458"/>
    </location>
</feature>
<sequence length="1074" mass="120601">MTVLVPHMLWLYMASAGPDHANLGPKQQKNIGLESDTLSAERPKPCWAWCLTQQQAKPVWNLEERCESAFQDRILFPSGIPLQQSCLLCSPSLCHAQPTEDSLQSPPNTDSVTRRVMSSMLMKPCLLAEERSGAGVKGSALSSGQQAASSSRPVLSNNSFLWPSSAKVPCLQSLKMKKVENTRSFLAVSWSHCGDNRDSFPSSLINRAVTNSSIVSEQNTIPSLTPVPSSAILRKEQCSLDDTKGRLHSSKEKELEKSLLKAVQQLPSQAVTHRGFGCQVESSGLMNVSSLSNRNSRRRQHAGVQIIRKETMAPLNLELGSHRLSSNSSLTGTWDAAARAERIGDRPLASRAGAPDCSTGCRPEGVLSPLCAGNRLARTEPLHFTAVSEVAAQVSTIQLEKEEKQAQPVVPGRLNATAKKSLLELSHPQDEAEEELPDGLDESCSQEEYEDSDSDASSDADVSPGSRSCIECLAQPAEAQDKVLKPALVCSLFPNVPPTIYFSTRDETVEKLPWEQRKLLRWKMCRVTPNIVKQTIGRSHFRVSKKSNDWLGCWGHHMKSPGFKAIREHQKLNHFPGSFQIGRKDRLWRNLVKMQARCGKKEFNFFPQSFILPQDIKLLRKAWEEGASRQKWIVKPPASARGIGIQVIHKWSQLPKRRPLLVQRYLHKPYLIGGKKFDLRIYVYVTCYDPLRVYLFKDGLVRFASCKYSSSMESLSNKFMHLTNYSVNKKNTEYKSNSDETACQGHKWALKALWSYLTQKGVNSEAIWEKIKDIVIKTIIASEPYVNSLVKMYVRRPYCCHELFGFDIMLDENLKPWILEVNISPSLHSNSPLDVSIKGQMIRDLLNLAGFVLPSTDSMASRTQTRSGSICSLGSALKEKPRPLSEHLKAEKMKKAYYLMQKIPDQDFYSSVLDILTPDDVRILVETEDEYSRRGQFERVFPSHISMRYLRFFEQPRYFNILVTQWELKYYLNRHKGLELLKNWCVKGYHTGAGTDLAQMWSLPKSLFLQKSSIQSNGFSKLELGRLGTCLPSAGEDLTRCLEPSPTQSLPLNKCTGGANQRPAGCLSDTALVM</sequence>
<dbReference type="RefSeq" id="XP_005049543.1">
    <property type="nucleotide sequence ID" value="XM_005049486.2"/>
</dbReference>
<dbReference type="GO" id="GO:0000226">
    <property type="term" value="P:microtubule cytoskeleton organization"/>
    <property type="evidence" value="ECO:0007669"/>
    <property type="project" value="TreeGrafter"/>
</dbReference>
<feature type="region of interest" description="Disordered" evidence="6">
    <location>
        <begin position="427"/>
        <end position="463"/>
    </location>
</feature>
<dbReference type="OrthoDB" id="202825at2759"/>
<dbReference type="Ensembl" id="ENSFALT00000004331.2">
    <property type="protein sequence ID" value="ENSFALP00000004310.2"/>
    <property type="gene ID" value="ENSFALG00000004135.2"/>
</dbReference>
<dbReference type="Proteomes" id="UP000016665">
    <property type="component" value="Chromosome 7"/>
</dbReference>
<evidence type="ECO:0000313" key="9">
    <source>
        <dbReference type="Proteomes" id="UP000016665"/>
    </source>
</evidence>
<evidence type="ECO:0000256" key="1">
    <source>
        <dbReference type="ARBA" id="ARBA00006820"/>
    </source>
</evidence>
<dbReference type="eggNOG" id="KOG2156">
    <property type="taxonomic scope" value="Eukaryota"/>
</dbReference>
<feature type="chain" id="PRO_5032839932" evidence="7">
    <location>
        <begin position="17"/>
        <end position="1074"/>
    </location>
</feature>
<dbReference type="GO" id="GO:0097731">
    <property type="term" value="C:9+0 non-motile cilium"/>
    <property type="evidence" value="ECO:0007669"/>
    <property type="project" value="Ensembl"/>
</dbReference>
<keyword evidence="4" id="KW-0547">Nucleotide-binding</keyword>
<keyword evidence="9" id="KW-1185">Reference proteome</keyword>
<dbReference type="HOGENOM" id="CLU_007870_0_0_1"/>
<evidence type="ECO:0000256" key="6">
    <source>
        <dbReference type="SAM" id="MobiDB-lite"/>
    </source>
</evidence>
<protein>
    <submittedName>
        <fullName evidence="8">Tubulin tyrosine ligase like 4</fullName>
    </submittedName>
</protein>
<dbReference type="RefSeq" id="XP_016155296.1">
    <property type="nucleotide sequence ID" value="XM_016299810.1"/>
</dbReference>
<organism evidence="8 9">
    <name type="scientific">Ficedula albicollis</name>
    <name type="common">Collared flycatcher</name>
    <name type="synonym">Muscicapa albicollis</name>
    <dbReference type="NCBI Taxonomy" id="59894"/>
    <lineage>
        <taxon>Eukaryota</taxon>
        <taxon>Metazoa</taxon>
        <taxon>Chordata</taxon>
        <taxon>Craniata</taxon>
        <taxon>Vertebrata</taxon>
        <taxon>Euteleostomi</taxon>
        <taxon>Archelosauria</taxon>
        <taxon>Archosauria</taxon>
        <taxon>Dinosauria</taxon>
        <taxon>Saurischia</taxon>
        <taxon>Theropoda</taxon>
        <taxon>Coelurosauria</taxon>
        <taxon>Aves</taxon>
        <taxon>Neognathae</taxon>
        <taxon>Neoaves</taxon>
        <taxon>Telluraves</taxon>
        <taxon>Australaves</taxon>
        <taxon>Passeriformes</taxon>
        <taxon>Muscicapidae</taxon>
        <taxon>Ficedula</taxon>
    </lineage>
</organism>
<dbReference type="GO" id="GO:0036064">
    <property type="term" value="C:ciliary basal body"/>
    <property type="evidence" value="ECO:0007669"/>
    <property type="project" value="Ensembl"/>
</dbReference>
<evidence type="ECO:0000256" key="3">
    <source>
        <dbReference type="ARBA" id="ARBA00022701"/>
    </source>
</evidence>
<reference evidence="8 9" key="1">
    <citation type="journal article" date="2012" name="Nature">
        <title>The genomic landscape of species divergence in Ficedula flycatchers.</title>
        <authorList>
            <person name="Ellegren H."/>
            <person name="Smeds L."/>
            <person name="Burri R."/>
            <person name="Olason P.I."/>
            <person name="Backstrom N."/>
            <person name="Kawakami T."/>
            <person name="Kunstner A."/>
            <person name="Makinen H."/>
            <person name="Nadachowska-Brzyska K."/>
            <person name="Qvarnstrom A."/>
            <person name="Uebbing S."/>
            <person name="Wolf J.B."/>
        </authorList>
    </citation>
    <scope>NUCLEOTIDE SEQUENCE [LARGE SCALE GENOMIC DNA]</scope>
</reference>
<dbReference type="PANTHER" id="PTHR12241">
    <property type="entry name" value="TUBULIN POLYGLUTAMYLASE"/>
    <property type="match status" value="1"/>
</dbReference>
<dbReference type="InterPro" id="IPR004344">
    <property type="entry name" value="TTL/TTLL_fam"/>
</dbReference>
<evidence type="ECO:0000256" key="5">
    <source>
        <dbReference type="ARBA" id="ARBA00022840"/>
    </source>
</evidence>
<reference evidence="8" key="2">
    <citation type="submission" date="2025-08" db="UniProtKB">
        <authorList>
            <consortium name="Ensembl"/>
        </authorList>
    </citation>
    <scope>IDENTIFICATION</scope>
</reference>
<dbReference type="GeneTree" id="ENSGT00940000157916"/>
<gene>
    <name evidence="8" type="primary">TTLL4</name>
</gene>
<dbReference type="SUPFAM" id="SSF56059">
    <property type="entry name" value="Glutathione synthetase ATP-binding domain-like"/>
    <property type="match status" value="1"/>
</dbReference>
<dbReference type="STRING" id="59894.ENSFALP00000004310"/>
<dbReference type="GeneID" id="101818914"/>
<evidence type="ECO:0000256" key="4">
    <source>
        <dbReference type="ARBA" id="ARBA00022741"/>
    </source>
</evidence>
<dbReference type="Gene3D" id="3.30.470.20">
    <property type="entry name" value="ATP-grasp fold, B domain"/>
    <property type="match status" value="1"/>
</dbReference>
<proteinExistence type="inferred from homology"/>
<reference evidence="8" key="3">
    <citation type="submission" date="2025-09" db="UniProtKB">
        <authorList>
            <consortium name="Ensembl"/>
        </authorList>
    </citation>
    <scope>IDENTIFICATION</scope>
</reference>
<evidence type="ECO:0000256" key="7">
    <source>
        <dbReference type="SAM" id="SignalP"/>
    </source>
</evidence>
<keyword evidence="2" id="KW-0436">Ligase</keyword>
<dbReference type="PANTHER" id="PTHR12241:SF162">
    <property type="entry name" value="TUBULIN MONOGLUTAMYLASE TTLL4"/>
    <property type="match status" value="1"/>
</dbReference>
<comment type="similarity">
    <text evidence="1">Belongs to the tubulin--tyrosine ligase family.</text>
</comment>
<dbReference type="CTD" id="9654"/>